<keyword evidence="5" id="KW-1185">Reference proteome</keyword>
<protein>
    <submittedName>
        <fullName evidence="4">Multidrug MFS transporter</fullName>
    </submittedName>
</protein>
<dbReference type="GO" id="GO:0016780">
    <property type="term" value="F:phosphotransferase activity, for other substituted phosphate groups"/>
    <property type="evidence" value="ECO:0007669"/>
    <property type="project" value="TreeGrafter"/>
</dbReference>
<keyword evidence="2" id="KW-0472">Membrane</keyword>
<accession>A0AA37N2G2</accession>
<proteinExistence type="inferred from homology"/>
<dbReference type="PANTHER" id="PTHR30576:SF10">
    <property type="entry name" value="SLL5057 PROTEIN"/>
    <property type="match status" value="1"/>
</dbReference>
<dbReference type="EMBL" id="BQKV01000098">
    <property type="protein sequence ID" value="GJN65475.1"/>
    <property type="molecule type" value="Genomic_DNA"/>
</dbReference>
<gene>
    <name evidence="4" type="ORF">JCM17207_21000</name>
</gene>
<feature type="domain" description="Bacterial sugar transferase" evidence="3">
    <location>
        <begin position="56"/>
        <end position="245"/>
    </location>
</feature>
<keyword evidence="2" id="KW-1133">Transmembrane helix</keyword>
<sequence>MRSIRMWVRPQPKADFNAALAESGPERTAPGERTTHIYWFDPAELRQKRRLYRVCRRVQDVVLALAALVVLSPFLGAVALAIWLDSPGASPLFVQQRVGRDGRLFRLWKFRSMVPDAEARLESLLDQNEMDGPVFKMKHDPRITRVGRWIRSTSIDELPQLINILKGEMSFVGPRPALPREVEQYTRYERQRLYVTPGLTCYWQVQPGRNELSFARWMELDLKYIQEQSFWTDWKLILKTAAAVFRRYGA</sequence>
<dbReference type="AlphaFoldDB" id="A0AA37N2G2"/>
<evidence type="ECO:0000256" key="1">
    <source>
        <dbReference type="ARBA" id="ARBA00006464"/>
    </source>
</evidence>
<evidence type="ECO:0000313" key="5">
    <source>
        <dbReference type="Proteomes" id="UP001055185"/>
    </source>
</evidence>
<evidence type="ECO:0000256" key="2">
    <source>
        <dbReference type="SAM" id="Phobius"/>
    </source>
</evidence>
<dbReference type="RefSeq" id="WP_238317691.1">
    <property type="nucleotide sequence ID" value="NZ_BQKV01000098.1"/>
</dbReference>
<dbReference type="PANTHER" id="PTHR30576">
    <property type="entry name" value="COLANIC BIOSYNTHESIS UDP-GLUCOSE LIPID CARRIER TRANSFERASE"/>
    <property type="match status" value="1"/>
</dbReference>
<comment type="caution">
    <text evidence="4">The sequence shown here is derived from an EMBL/GenBank/DDBJ whole genome shotgun (WGS) entry which is preliminary data.</text>
</comment>
<evidence type="ECO:0000313" key="4">
    <source>
        <dbReference type="EMBL" id="GJN65475.1"/>
    </source>
</evidence>
<evidence type="ECO:0000259" key="3">
    <source>
        <dbReference type="Pfam" id="PF02397"/>
    </source>
</evidence>
<dbReference type="InterPro" id="IPR003362">
    <property type="entry name" value="Bact_transf"/>
</dbReference>
<dbReference type="Pfam" id="PF02397">
    <property type="entry name" value="Bac_transf"/>
    <property type="match status" value="1"/>
</dbReference>
<dbReference type="Proteomes" id="UP001055185">
    <property type="component" value="Unassembled WGS sequence"/>
</dbReference>
<reference evidence="4" key="1">
    <citation type="journal article" date="2022" name="Int. J. Syst. Evol. Microbiol.">
        <title>Genome-based, phenotypic and chemotaxonomic classification of Faecalibacterium strains: proposal of three novel species Faecalibacterium duncaniae sp. nov., Faecalibacterium hattorii sp. nov. and Faecalibacterium gallinarum sp. nov. .</title>
        <authorList>
            <person name="Sakamoto M."/>
            <person name="Sakurai N."/>
            <person name="Tanno H."/>
            <person name="Iino T."/>
            <person name="Ohkuma M."/>
            <person name="Endo A."/>
        </authorList>
    </citation>
    <scope>NUCLEOTIDE SEQUENCE</scope>
    <source>
        <strain evidence="4">JCM 17207</strain>
    </source>
</reference>
<name>A0AA37N2G2_9FIRM</name>
<comment type="similarity">
    <text evidence="1">Belongs to the bacterial sugar transferase family.</text>
</comment>
<organism evidence="4 5">
    <name type="scientific">Faecalibacterium gallinarum</name>
    <dbReference type="NCBI Taxonomy" id="2903556"/>
    <lineage>
        <taxon>Bacteria</taxon>
        <taxon>Bacillati</taxon>
        <taxon>Bacillota</taxon>
        <taxon>Clostridia</taxon>
        <taxon>Eubacteriales</taxon>
        <taxon>Oscillospiraceae</taxon>
        <taxon>Faecalibacterium</taxon>
    </lineage>
</organism>
<feature type="transmembrane region" description="Helical" evidence="2">
    <location>
        <begin position="61"/>
        <end position="84"/>
    </location>
</feature>
<keyword evidence="2" id="KW-0812">Transmembrane</keyword>